<evidence type="ECO:0000256" key="8">
    <source>
        <dbReference type="SAM" id="MobiDB-lite"/>
    </source>
</evidence>
<evidence type="ECO:0000313" key="11">
    <source>
        <dbReference type="Proteomes" id="UP000037460"/>
    </source>
</evidence>
<dbReference type="GO" id="GO:0005509">
    <property type="term" value="F:calcium ion binding"/>
    <property type="evidence" value="ECO:0007669"/>
    <property type="project" value="InterPro"/>
</dbReference>
<keyword evidence="11" id="KW-1185">Reference proteome</keyword>
<dbReference type="Pfam" id="PF03107">
    <property type="entry name" value="C1_2"/>
    <property type="match status" value="1"/>
</dbReference>
<evidence type="ECO:0000256" key="1">
    <source>
        <dbReference type="ARBA" id="ARBA00000707"/>
    </source>
</evidence>
<dbReference type="InterPro" id="IPR002048">
    <property type="entry name" value="EF_hand_dom"/>
</dbReference>
<dbReference type="InterPro" id="IPR012336">
    <property type="entry name" value="Thioredoxin-like_fold"/>
</dbReference>
<feature type="region of interest" description="Disordered" evidence="8">
    <location>
        <begin position="1624"/>
        <end position="1656"/>
    </location>
</feature>
<dbReference type="GO" id="GO:0005634">
    <property type="term" value="C:nucleus"/>
    <property type="evidence" value="ECO:0007669"/>
    <property type="project" value="TreeGrafter"/>
</dbReference>
<comment type="caution">
    <text evidence="10">The sequence shown here is derived from an EMBL/GenBank/DDBJ whole genome shotgun (WGS) entry which is preliminary data.</text>
</comment>
<evidence type="ECO:0000313" key="10">
    <source>
        <dbReference type="EMBL" id="KOO21586.1"/>
    </source>
</evidence>
<comment type="catalytic activity">
    <reaction evidence="1">
        <text>Thiol-dependent hydrolysis of ester, thioester, amide, peptide and isopeptide bonds formed by the C-terminal Gly of ubiquitin (a 76-residue protein attached to proteins as an intracellular targeting signal).</text>
        <dbReference type="EC" id="3.4.19.12"/>
    </reaction>
</comment>
<dbReference type="InterPro" id="IPR046349">
    <property type="entry name" value="C1-like_sf"/>
</dbReference>
<feature type="domain" description="EF-hand" evidence="9">
    <location>
        <begin position="2183"/>
        <end position="2218"/>
    </location>
</feature>
<dbReference type="EC" id="3.4.19.12" evidence="2"/>
<dbReference type="InterPro" id="IPR004146">
    <property type="entry name" value="DC1"/>
</dbReference>
<dbReference type="PANTHER" id="PTHR13367:SF28">
    <property type="entry name" value="UBIQUITIN THIOESTERASE ZRANB1"/>
    <property type="match status" value="1"/>
</dbReference>
<dbReference type="GO" id="GO:0071947">
    <property type="term" value="P:protein deubiquitination involved in ubiquitin-dependent protein catabolic process"/>
    <property type="evidence" value="ECO:0007669"/>
    <property type="project" value="TreeGrafter"/>
</dbReference>
<gene>
    <name evidence="10" type="ORF">Ctob_000528</name>
</gene>
<dbReference type="Pfam" id="PF13905">
    <property type="entry name" value="Thioredoxin_8"/>
    <property type="match status" value="1"/>
</dbReference>
<dbReference type="GO" id="GO:0005737">
    <property type="term" value="C:cytoplasm"/>
    <property type="evidence" value="ECO:0007669"/>
    <property type="project" value="TreeGrafter"/>
</dbReference>
<organism evidence="10 11">
    <name type="scientific">Chrysochromulina tobinii</name>
    <dbReference type="NCBI Taxonomy" id="1460289"/>
    <lineage>
        <taxon>Eukaryota</taxon>
        <taxon>Haptista</taxon>
        <taxon>Haptophyta</taxon>
        <taxon>Prymnesiophyceae</taxon>
        <taxon>Prymnesiales</taxon>
        <taxon>Chrysochromulinaceae</taxon>
        <taxon>Chrysochromulina</taxon>
    </lineage>
</organism>
<dbReference type="SUPFAM" id="SSF57889">
    <property type="entry name" value="Cysteine-rich domain"/>
    <property type="match status" value="1"/>
</dbReference>
<feature type="compositionally biased region" description="Polar residues" evidence="8">
    <location>
        <begin position="1626"/>
        <end position="1636"/>
    </location>
</feature>
<feature type="compositionally biased region" description="Pro residues" evidence="8">
    <location>
        <begin position="1502"/>
        <end position="1511"/>
    </location>
</feature>
<keyword evidence="7" id="KW-0788">Thiol protease</keyword>
<dbReference type="Proteomes" id="UP000037460">
    <property type="component" value="Unassembled WGS sequence"/>
</dbReference>
<dbReference type="EMBL" id="JWZX01003350">
    <property type="protein sequence ID" value="KOO21586.1"/>
    <property type="molecule type" value="Genomic_DNA"/>
</dbReference>
<proteinExistence type="predicted"/>
<evidence type="ECO:0000259" key="9">
    <source>
        <dbReference type="PROSITE" id="PS50222"/>
    </source>
</evidence>
<keyword evidence="5" id="KW-0833">Ubl conjugation pathway</keyword>
<keyword evidence="6" id="KW-0378">Hydrolase</keyword>
<dbReference type="InterPro" id="IPR051346">
    <property type="entry name" value="OTU_Deubiquitinase"/>
</dbReference>
<dbReference type="Pfam" id="PF12359">
    <property type="entry name" value="DUF3645"/>
    <property type="match status" value="1"/>
</dbReference>
<dbReference type="InterPro" id="IPR022105">
    <property type="entry name" value="DUF3645"/>
</dbReference>
<feature type="compositionally biased region" description="Basic and acidic residues" evidence="8">
    <location>
        <begin position="1644"/>
        <end position="1656"/>
    </location>
</feature>
<evidence type="ECO:0000256" key="6">
    <source>
        <dbReference type="ARBA" id="ARBA00022801"/>
    </source>
</evidence>
<protein>
    <recommendedName>
        <fullName evidence="2">ubiquitinyl hydrolase 1</fullName>
        <ecNumber evidence="2">3.4.19.12</ecNumber>
    </recommendedName>
</protein>
<dbReference type="Gene3D" id="3.40.30.10">
    <property type="entry name" value="Glutaredoxin"/>
    <property type="match status" value="1"/>
</dbReference>
<accession>A0A0M0J4T1</accession>
<dbReference type="Gene3D" id="1.20.920.60">
    <property type="match status" value="1"/>
</dbReference>
<sequence length="2256" mass="245140">MPRSRYKLAIPFLGKDVPSPASEFAHPDVIIGLSVLAYRYEGLRSEEFALEVVGLIRSDFEKEVGPHAQRPSSKLYEKWITLAGGVIKGREQLSSSAAAAGAPSTVAVKGGAAAEDEEDDERVVVPLWLLKQSNDEQMAKLYKLLCKLPATIHWYLDQVTFPAYMKHQKVKISSSGQELGGAMLFSKRIGFSGTPSDLLPSDLGRCGYEKGSDGKVLHTLTDPSIVSVTYAEEHWSVESLLTRIATARAPKYHALIDTGALITGKTNHEVAEYLLANGLSAWCEGVVFIDESDEKVILVKATGRVLKLSQCGISLEKRFAFYDQIHTTGMDIQHTLTARAALTLGKDMVFRELAQGAYRMRGIGIGQGVTMFVIPEVQQLIKRQLSKVQGYNPSGIVSEVQTLKDISAWLVINSMKAERVQYNQLCAQNLANIWRQNAFEMLLDGYQHFKVREDAEGGFVMDMLGKTFNSPTKPYTRTPRDFENKVIGLYFEAANNRSSDLFSALQELYDKNVSSFELVYVSLCDSQEAYDQRRGAMKWLAVPFSHVQRRQQLAEQFEMSSESNALVLLKSTGETITRNGAQVLKLARSFEPFVPSRGQHLESHDNISLDPSTMSARTIKTIAGVNSKKEARELAADAIGTDPDVCCAWSSQEKMLYVTNGCLHSHPEHGAQNLRHNALWTMFFASSGETSVAKQQRLVAAAEAELLPVRGAIDACVGALAKLLPQEKAEMATFYEAPKLPAEVQAALLAAAEALKTAREAVALLKQAKGLAALEEARSVLEPPPELEAAVEAVCTLLEERPYFYDAQSRLLRNPTAFVDKLLEYNAVRLPPLARSKLTSFLATPLVPTTAPANDALRTLAATLQGWVHAIFANEAAAARKAVAMDKVTVTPQLSAVCEAVCDVFKIGTDREPVGDLRGTLMLAAAFPNAEPVKYEAMDALYAQQMELEEQKRQYEPILDDLQDAIRITINLLRAARPVLIDLSNRYAHQIAADLLTLEGENEEAPWLKACRCCFTALFYLTGEQAALGEKGKSDKDKTNVFELVVPPPSGDLKQAAFHKVTKHMVTKGWEGWEGVKEYTSEENWKETAELAAGLEQSKESVAESFKDSRVQRIGGEQFQSFLDRATEYVLKAVEAYTLASHLSEVGEQVVALESKIVEVQRQMEGTLAVEDADVAGGASKKDIVSLLLKTKQDGSQASVAQAVWALKHAKGQRESALQMLTYLSLARKVVAALREPATLAEFDLASVPPSTENRVLHALRAGGATLRKQAESFMRTTTALGKIDACKKHATEAKASASFWEGRPFLLPNSTVFMEVVDGKLHVGTATEVPVKSSKDGSQWICVVPGVAYRNSTCMEDRWVPPPGSFDGPRAGTTTFDTTGAVCVSCDSIITAINRVGVDGNWLQVVPFSAAAGGGHFGGGAPAFSSGGFGGGAPAFSAGGFGGGGPAFSGGGFGGGAPAFSGGGFGGGAPAFSGGGHFGGGVPAAAGDKRTHFWSLAAAGAPPPKRPPPENAFASPGVAQPSFGADQQAHMSLRNMNYATLADPATVKGTKYLPIMKDGTVLFASKDDVKVPQHEHILRFHRRDQRFVCDMCNSSFSGGGHTYFCSACDFDACLACASKFFPQPGKSQSDSQPANLVSVGGKSKGEDGSKEGEEKVAVKLSASTPIKSACSIDPDKAQLSFDADRSTVADIDGGLAGKWTLSFSDACVWLHFEPIEGAAVVKKELKWHQTETSETPSEISELPGWQFQPYASHMAVQTLKCDSLAAARHHAARVLLSDESKGDMFAVWIQSANTLYFKQPAGASIPKLEGEPNQEGVVTFFHSRHTPVLDEDATANLASAEVWLARWTFAVTAFGQQTAILEQAREKLKAVQRANQRTKMTRALTEKNQMLELEKECSKHAIDRALFPLADPWSLFPWELQLRPAAEREEQLRKATGLRNLDSLKVLLRDADSLGLTKSSSKVVFEATELRDLLLAEGAALKRSASTVGIASLGDSDDAPPTLQRERTERVRDALFVFLEDVNNDVATSVPLVVPYNLKLRALRDKFGAFIRSKEDMAQSEAILNAVSASSLGAIERYVDMAYQREDEEPMRWAFSALGRKSGPSHKPTPFAEGIFYPASQFRLNSRSPLPFPPYLGVSRNSFNLEWHGERRLKNSIMVLEWCPSVSEVAAMPPRVAVLTATQSERLKKSLELLDIDQSGDFSRTELIDMLHSADDYERKEAATKAAKLLADEAGLTGPEMEGLLSESAGSLGFA</sequence>
<evidence type="ECO:0000256" key="2">
    <source>
        <dbReference type="ARBA" id="ARBA00012759"/>
    </source>
</evidence>
<dbReference type="PANTHER" id="PTHR13367">
    <property type="entry name" value="UBIQUITIN THIOESTERASE"/>
    <property type="match status" value="1"/>
</dbReference>
<evidence type="ECO:0000256" key="7">
    <source>
        <dbReference type="ARBA" id="ARBA00022807"/>
    </source>
</evidence>
<evidence type="ECO:0000256" key="3">
    <source>
        <dbReference type="ARBA" id="ARBA00022670"/>
    </source>
</evidence>
<keyword evidence="3" id="KW-0645">Protease</keyword>
<dbReference type="GO" id="GO:0004843">
    <property type="term" value="F:cysteine-type deubiquitinase activity"/>
    <property type="evidence" value="ECO:0007669"/>
    <property type="project" value="UniProtKB-EC"/>
</dbReference>
<dbReference type="PROSITE" id="PS50222">
    <property type="entry name" value="EF_HAND_2"/>
    <property type="match status" value="1"/>
</dbReference>
<feature type="region of interest" description="Disordered" evidence="8">
    <location>
        <begin position="1502"/>
        <end position="1521"/>
    </location>
</feature>
<evidence type="ECO:0000256" key="4">
    <source>
        <dbReference type="ARBA" id="ARBA00022737"/>
    </source>
</evidence>
<dbReference type="GO" id="GO:0070530">
    <property type="term" value="F:K63-linked polyubiquitin modification-dependent protein binding"/>
    <property type="evidence" value="ECO:0007669"/>
    <property type="project" value="TreeGrafter"/>
</dbReference>
<keyword evidence="4" id="KW-0677">Repeat</keyword>
<dbReference type="OrthoDB" id="2684236at2759"/>
<name>A0A0M0J4T1_9EUKA</name>
<evidence type="ECO:0000256" key="5">
    <source>
        <dbReference type="ARBA" id="ARBA00022786"/>
    </source>
</evidence>
<reference evidence="11" key="1">
    <citation type="journal article" date="2015" name="PLoS Genet.">
        <title>Genome Sequence and Transcriptome Analyses of Chrysochromulina tobin: Metabolic Tools for Enhanced Algal Fitness in the Prominent Order Prymnesiales (Haptophyceae).</title>
        <authorList>
            <person name="Hovde B.T."/>
            <person name="Deodato C.R."/>
            <person name="Hunsperger H.M."/>
            <person name="Ryken S.A."/>
            <person name="Yost W."/>
            <person name="Jha R.K."/>
            <person name="Patterson J."/>
            <person name="Monnat R.J. Jr."/>
            <person name="Barlow S.B."/>
            <person name="Starkenburg S.R."/>
            <person name="Cattolico R.A."/>
        </authorList>
    </citation>
    <scope>NUCLEOTIDE SEQUENCE</scope>
    <source>
        <strain evidence="11">CCMP291</strain>
    </source>
</reference>